<dbReference type="GO" id="GO:0052618">
    <property type="term" value="F:coenzyme F420-0:L-glutamate ligase activity"/>
    <property type="evidence" value="ECO:0007669"/>
    <property type="project" value="UniProtKB-EC"/>
</dbReference>
<accession>A0A7S8E9C5</accession>
<evidence type="ECO:0000256" key="1">
    <source>
        <dbReference type="ARBA" id="ARBA00022598"/>
    </source>
</evidence>
<keyword evidence="2" id="KW-0479">Metal-binding</keyword>
<dbReference type="Pfam" id="PF01996">
    <property type="entry name" value="F420_ligase"/>
    <property type="match status" value="1"/>
</dbReference>
<dbReference type="InterPro" id="IPR002847">
    <property type="entry name" value="F420-0_gamma-glut_ligase-dom"/>
</dbReference>
<dbReference type="Gene3D" id="3.30.1330.100">
    <property type="entry name" value="CofE-like"/>
    <property type="match status" value="1"/>
</dbReference>
<evidence type="ECO:0000256" key="7">
    <source>
        <dbReference type="ARBA" id="ARBA00023211"/>
    </source>
</evidence>
<dbReference type="RefSeq" id="WP_195170829.1">
    <property type="nucleotide sequence ID" value="NZ_CP062983.1"/>
</dbReference>
<evidence type="ECO:0000313" key="10">
    <source>
        <dbReference type="Proteomes" id="UP000594468"/>
    </source>
</evidence>
<gene>
    <name evidence="9" type="primary">cofE</name>
    <name evidence="9" type="ORF">G4Y79_24260</name>
</gene>
<keyword evidence="6" id="KW-0342">GTP-binding</keyword>
<organism evidence="9 10">
    <name type="scientific">Phototrophicus methaneseepsis</name>
    <dbReference type="NCBI Taxonomy" id="2710758"/>
    <lineage>
        <taxon>Bacteria</taxon>
        <taxon>Bacillati</taxon>
        <taxon>Chloroflexota</taxon>
        <taxon>Candidatus Thermofontia</taxon>
        <taxon>Phototrophicales</taxon>
        <taxon>Phototrophicaceae</taxon>
        <taxon>Phototrophicus</taxon>
    </lineage>
</organism>
<dbReference type="EMBL" id="CP062983">
    <property type="protein sequence ID" value="QPC82760.1"/>
    <property type="molecule type" value="Genomic_DNA"/>
</dbReference>
<dbReference type="GO" id="GO:0046872">
    <property type="term" value="F:metal ion binding"/>
    <property type="evidence" value="ECO:0007669"/>
    <property type="project" value="UniProtKB-KW"/>
</dbReference>
<evidence type="ECO:0000256" key="3">
    <source>
        <dbReference type="ARBA" id="ARBA00022741"/>
    </source>
</evidence>
<dbReference type="PANTHER" id="PTHR47917">
    <property type="match status" value="1"/>
</dbReference>
<keyword evidence="7" id="KW-0464">Manganese</keyword>
<reference evidence="9 10" key="1">
    <citation type="submission" date="2020-02" db="EMBL/GenBank/DDBJ databases">
        <authorList>
            <person name="Zheng R.K."/>
            <person name="Sun C.M."/>
        </authorList>
    </citation>
    <scope>NUCLEOTIDE SEQUENCE [LARGE SCALE GENOMIC DNA]</scope>
    <source>
        <strain evidence="10">rifampicinis</strain>
    </source>
</reference>
<dbReference type="GO" id="GO:0005525">
    <property type="term" value="F:GTP binding"/>
    <property type="evidence" value="ECO:0007669"/>
    <property type="project" value="UniProtKB-KW"/>
</dbReference>
<evidence type="ECO:0000256" key="5">
    <source>
        <dbReference type="ARBA" id="ARBA00022958"/>
    </source>
</evidence>
<keyword evidence="1 9" id="KW-0436">Ligase</keyword>
<feature type="domain" description="Coenzyme F420:L-glutamate ligase-like" evidence="8">
    <location>
        <begin position="20"/>
        <end position="227"/>
    </location>
</feature>
<evidence type="ECO:0000256" key="4">
    <source>
        <dbReference type="ARBA" id="ARBA00022842"/>
    </source>
</evidence>
<evidence type="ECO:0000256" key="6">
    <source>
        <dbReference type="ARBA" id="ARBA00023134"/>
    </source>
</evidence>
<proteinExistence type="predicted"/>
<dbReference type="Gene3D" id="3.90.1660.10">
    <property type="entry name" value="CofE-like domain"/>
    <property type="match status" value="1"/>
</dbReference>
<protein>
    <submittedName>
        <fullName evidence="9">Coenzyme F420-0:L-glutamate ligase</fullName>
        <ecNumber evidence="9">6.3.2.31</ecNumber>
    </submittedName>
</protein>
<dbReference type="KEGG" id="pmet:G4Y79_24260"/>
<sequence length="280" mass="29968">MPEMLQVIPVQAPVQNAPFPLVDTILEAIEATGQSLQDGDVLAVSSKYVAISEDRIITLSDIKPGPKAEALAERYNMDATMAQLVVDEADHIFGGIPMGYLLTWRSGIIAPNAGIDRSNIPNGLAVLLPKDPYASANDLRAALYERLGVQLGIILTDSWLVPGRYGTTGVALACAGFEPVQDERGKADLFGNPMTVTQRGMADSLSVCAQTVMGERDEATPLAIVRGASIIMTDRTLSVEDVAIPWEMCLYVESLTLGLLPDGAPRESMTAKLGKRDKTV</sequence>
<dbReference type="SUPFAM" id="SSF144010">
    <property type="entry name" value="CofE-like"/>
    <property type="match status" value="1"/>
</dbReference>
<keyword evidence="4" id="KW-0460">Magnesium</keyword>
<dbReference type="PANTHER" id="PTHR47917:SF2">
    <property type="entry name" value="COENZYME F420:L-GLUTAMATE LIGASE-LIKE DOMAIN-CONTAINING PROTEIN"/>
    <property type="match status" value="1"/>
</dbReference>
<evidence type="ECO:0000259" key="8">
    <source>
        <dbReference type="Pfam" id="PF01996"/>
    </source>
</evidence>
<dbReference type="InterPro" id="IPR008225">
    <property type="entry name" value="F420-0_g-glutamyl_ligase"/>
</dbReference>
<evidence type="ECO:0000256" key="2">
    <source>
        <dbReference type="ARBA" id="ARBA00022723"/>
    </source>
</evidence>
<keyword evidence="3" id="KW-0547">Nucleotide-binding</keyword>
<name>A0A7S8E9C5_9CHLR</name>
<dbReference type="Proteomes" id="UP000594468">
    <property type="component" value="Chromosome"/>
</dbReference>
<keyword evidence="10" id="KW-1185">Reference proteome</keyword>
<evidence type="ECO:0000313" key="9">
    <source>
        <dbReference type="EMBL" id="QPC82760.1"/>
    </source>
</evidence>
<dbReference type="EC" id="6.3.2.31" evidence="9"/>
<keyword evidence="5" id="KW-0630">Potassium</keyword>
<dbReference type="NCBIfam" id="TIGR01916">
    <property type="entry name" value="F420_cofE"/>
    <property type="match status" value="1"/>
</dbReference>
<dbReference type="AlphaFoldDB" id="A0A7S8E9C5"/>